<dbReference type="Pfam" id="PF01938">
    <property type="entry name" value="TRAM"/>
    <property type="match status" value="1"/>
</dbReference>
<dbReference type="GO" id="GO:0070041">
    <property type="term" value="F:rRNA (uridine-C5-)-methyltransferase activity"/>
    <property type="evidence" value="ECO:0007669"/>
    <property type="project" value="UniProtKB-ARBA"/>
</dbReference>
<evidence type="ECO:0000256" key="3">
    <source>
        <dbReference type="ARBA" id="ARBA00022691"/>
    </source>
</evidence>
<feature type="binding site" evidence="4">
    <location>
        <position position="348"/>
    </location>
    <ligand>
        <name>S-adenosyl-L-methionine</name>
        <dbReference type="ChEBI" id="CHEBI:59789"/>
    </ligand>
</feature>
<dbReference type="EMBL" id="FNGA01000001">
    <property type="protein sequence ID" value="SDK31163.1"/>
    <property type="molecule type" value="Genomic_DNA"/>
</dbReference>
<evidence type="ECO:0000256" key="4">
    <source>
        <dbReference type="PROSITE-ProRule" id="PRU01024"/>
    </source>
</evidence>
<proteinExistence type="inferred from homology"/>
<sequence>MTNENNALAKGSTIEIEIESLAFGGQGIARHEGLTIFVDNAVPGQVLSCEITKLKKRFAFAKRLEVVTHSKEEATPFCEHFGTCGGCLHQDIDYKSQTYWKGRQVSDTLARIGKISQETEGMGKDTLGSPLETGYRNRMNFSFQGYGDELTVGFKKRGSETEVVSVGTCPLLPESCKNIPAMVQSYCSKSKYGTYRHGKGGYWRKLVVRVSHESGKIMIHVITAPSKTHSAIKGLEELLFAEIPDLKTFAHSTRIGRPDIAAGERLISLKGEPFITETLKKSDGTPVSYKISPNAFFQTNSAGAEVLFQNCLDMAAPAASDVVYDLFCGSGGIGMFMASSVKKVIGFELSKETVLSARENAELNKIENCQYITANLADKDGIPVELPKPDVIVLDPPRSGVPAPTLARILSMAPEKIIYVSCNPSTLARDAERLEGKYTLTKFSSVDMFPHTAHIECIALLTRHDKS</sequence>
<evidence type="ECO:0000256" key="2">
    <source>
        <dbReference type="ARBA" id="ARBA00022679"/>
    </source>
</evidence>
<dbReference type="CDD" id="cd02440">
    <property type="entry name" value="AdoMet_MTases"/>
    <property type="match status" value="1"/>
</dbReference>
<dbReference type="InterPro" id="IPR030390">
    <property type="entry name" value="MeTrfase_TrmA_AS"/>
</dbReference>
<protein>
    <submittedName>
        <fullName evidence="7">23S rRNA (Uracil1939-C5)-methyltransferase</fullName>
    </submittedName>
</protein>
<dbReference type="OrthoDB" id="9804590at2"/>
<dbReference type="FunFam" id="2.40.50.140:FF:000097">
    <property type="entry name" value="23S rRNA (uracil(1939)-C(5))-methyltransferase RlmD"/>
    <property type="match status" value="1"/>
</dbReference>
<dbReference type="PROSITE" id="PS01231">
    <property type="entry name" value="TRMA_2"/>
    <property type="match status" value="1"/>
</dbReference>
<dbReference type="SUPFAM" id="SSF50249">
    <property type="entry name" value="Nucleic acid-binding proteins"/>
    <property type="match status" value="1"/>
</dbReference>
<organism evidence="7 8">
    <name type="scientific">Maridesulfovibrio ferrireducens</name>
    <dbReference type="NCBI Taxonomy" id="246191"/>
    <lineage>
        <taxon>Bacteria</taxon>
        <taxon>Pseudomonadati</taxon>
        <taxon>Thermodesulfobacteriota</taxon>
        <taxon>Desulfovibrionia</taxon>
        <taxon>Desulfovibrionales</taxon>
        <taxon>Desulfovibrionaceae</taxon>
        <taxon>Maridesulfovibrio</taxon>
    </lineage>
</organism>
<feature type="active site" description="Nucleophile" evidence="4">
    <location>
        <position position="422"/>
    </location>
</feature>
<evidence type="ECO:0000256" key="1">
    <source>
        <dbReference type="ARBA" id="ARBA00022603"/>
    </source>
</evidence>
<dbReference type="PROSITE" id="PS50926">
    <property type="entry name" value="TRAM"/>
    <property type="match status" value="1"/>
</dbReference>
<dbReference type="Gene3D" id="2.40.50.140">
    <property type="entry name" value="Nucleic acid-binding proteins"/>
    <property type="match status" value="1"/>
</dbReference>
<dbReference type="PROSITE" id="PS51687">
    <property type="entry name" value="SAM_MT_RNA_M5U"/>
    <property type="match status" value="1"/>
</dbReference>
<dbReference type="PANTHER" id="PTHR11061:SF30">
    <property type="entry name" value="TRNA (URACIL(54)-C(5))-METHYLTRANSFERASE"/>
    <property type="match status" value="1"/>
</dbReference>
<feature type="binding site" evidence="4">
    <location>
        <position position="395"/>
    </location>
    <ligand>
        <name>S-adenosyl-L-methionine</name>
        <dbReference type="ChEBI" id="CHEBI:59789"/>
    </ligand>
</feature>
<dbReference type="InterPro" id="IPR030391">
    <property type="entry name" value="MeTrfase_TrmA_CS"/>
</dbReference>
<dbReference type="NCBIfam" id="TIGR00479">
    <property type="entry name" value="rumA"/>
    <property type="match status" value="1"/>
</dbReference>
<feature type="binding site" evidence="4">
    <location>
        <position position="327"/>
    </location>
    <ligand>
        <name>S-adenosyl-L-methionine</name>
        <dbReference type="ChEBI" id="CHEBI:59789"/>
    </ligand>
</feature>
<dbReference type="FunFam" id="3.40.50.150:FF:000009">
    <property type="entry name" value="23S rRNA (Uracil(1939)-C(5))-methyltransferase RlmD"/>
    <property type="match status" value="1"/>
</dbReference>
<dbReference type="STRING" id="246191.SAMN05660337_0042"/>
<dbReference type="InterPro" id="IPR029063">
    <property type="entry name" value="SAM-dependent_MTases_sf"/>
</dbReference>
<dbReference type="InterPro" id="IPR010280">
    <property type="entry name" value="U5_MeTrfase_fam"/>
</dbReference>
<gene>
    <name evidence="7" type="ORF">SAMN05660337_0042</name>
</gene>
<evidence type="ECO:0000256" key="5">
    <source>
        <dbReference type="PROSITE-ProRule" id="PRU10015"/>
    </source>
</evidence>
<dbReference type="Proteomes" id="UP000199053">
    <property type="component" value="Unassembled WGS sequence"/>
</dbReference>
<comment type="similarity">
    <text evidence="4">Belongs to the class I-like SAM-binding methyltransferase superfamily. RNA M5U methyltransferase family.</text>
</comment>
<reference evidence="8" key="1">
    <citation type="submission" date="2016-10" db="EMBL/GenBank/DDBJ databases">
        <authorList>
            <person name="Varghese N."/>
            <person name="Submissions S."/>
        </authorList>
    </citation>
    <scope>NUCLEOTIDE SEQUENCE [LARGE SCALE GENOMIC DNA]</scope>
    <source>
        <strain evidence="8">DSM 16995</strain>
    </source>
</reference>
<dbReference type="RefSeq" id="WP_092157122.1">
    <property type="nucleotide sequence ID" value="NZ_FNGA01000001.1"/>
</dbReference>
<feature type="domain" description="TRAM" evidence="6">
    <location>
        <begin position="7"/>
        <end position="65"/>
    </location>
</feature>
<evidence type="ECO:0000259" key="6">
    <source>
        <dbReference type="PROSITE" id="PS50926"/>
    </source>
</evidence>
<dbReference type="Pfam" id="PF05958">
    <property type="entry name" value="tRNA_U5-meth_tr"/>
    <property type="match status" value="1"/>
</dbReference>
<evidence type="ECO:0000313" key="7">
    <source>
        <dbReference type="EMBL" id="SDK31163.1"/>
    </source>
</evidence>
<dbReference type="InterPro" id="IPR002792">
    <property type="entry name" value="TRAM_dom"/>
</dbReference>
<dbReference type="AlphaFoldDB" id="A0A1G9AVC6"/>
<evidence type="ECO:0000313" key="8">
    <source>
        <dbReference type="Proteomes" id="UP000199053"/>
    </source>
</evidence>
<feature type="active site" evidence="5">
    <location>
        <position position="422"/>
    </location>
</feature>
<keyword evidence="2 4" id="KW-0808">Transferase</keyword>
<dbReference type="Gene3D" id="3.40.50.150">
    <property type="entry name" value="Vaccinia Virus protein VP39"/>
    <property type="match status" value="1"/>
</dbReference>
<dbReference type="PROSITE" id="PS01230">
    <property type="entry name" value="TRMA_1"/>
    <property type="match status" value="1"/>
</dbReference>
<keyword evidence="8" id="KW-1185">Reference proteome</keyword>
<dbReference type="SUPFAM" id="SSF53335">
    <property type="entry name" value="S-adenosyl-L-methionine-dependent methyltransferases"/>
    <property type="match status" value="1"/>
</dbReference>
<name>A0A1G9AVC6_9BACT</name>
<dbReference type="Gene3D" id="2.40.50.1070">
    <property type="match status" value="1"/>
</dbReference>
<feature type="binding site" evidence="4">
    <location>
        <position position="298"/>
    </location>
    <ligand>
        <name>S-adenosyl-L-methionine</name>
        <dbReference type="ChEBI" id="CHEBI:59789"/>
    </ligand>
</feature>
<dbReference type="PANTHER" id="PTHR11061">
    <property type="entry name" value="RNA M5U METHYLTRANSFERASE"/>
    <property type="match status" value="1"/>
</dbReference>
<accession>A0A1G9AVC6</accession>
<keyword evidence="3 4" id="KW-0949">S-adenosyl-L-methionine</keyword>
<keyword evidence="1 4" id="KW-0489">Methyltransferase</keyword>
<dbReference type="InterPro" id="IPR012340">
    <property type="entry name" value="NA-bd_OB-fold"/>
</dbReference>